<name>A0A438D3V3_VITVI</name>
<comment type="caution">
    <text evidence="1">The sequence shown here is derived from an EMBL/GenBank/DDBJ whole genome shotgun (WGS) entry which is preliminary data.</text>
</comment>
<evidence type="ECO:0000313" key="1">
    <source>
        <dbReference type="EMBL" id="RVW30160.1"/>
    </source>
</evidence>
<protein>
    <recommendedName>
        <fullName evidence="3">Reverse transcriptase domain-containing protein</fullName>
    </recommendedName>
</protein>
<evidence type="ECO:0000313" key="2">
    <source>
        <dbReference type="Proteomes" id="UP000288805"/>
    </source>
</evidence>
<dbReference type="Proteomes" id="UP000288805">
    <property type="component" value="Unassembled WGS sequence"/>
</dbReference>
<accession>A0A438D3V3</accession>
<evidence type="ECO:0008006" key="3">
    <source>
        <dbReference type="Google" id="ProtNLM"/>
    </source>
</evidence>
<sequence length="284" mass="32103">MGRQEKRPRRNLRDGLEGEEVARPEESFSVKKAVLALFDLSDDKAMGLDGYSLAFWQSSRDLVKEEVMGFFRDFHEHGLKQVVGKVVFSSQNVFVERRQILASLTAPGLRQGDPFLPYLFVLGMEALSCLIKRAISRGFLTGCRVKGRVVRSSTHPSVINLDKSEIIPVGKVENLEVLALELGCKEVWSGRRGWYTQEGREGFGVELWKEIRKLSSWLSNYIGFSVGNGSRIKFWLDPWCGGKALCNSLPFLFALMVSKEEWVAEVWETSFEGGKEGGLEFSFF</sequence>
<dbReference type="InterPro" id="IPR052343">
    <property type="entry name" value="Retrotransposon-Effector_Assoc"/>
</dbReference>
<dbReference type="PANTHER" id="PTHR46890">
    <property type="entry name" value="NON-LTR RETROLELEMENT REVERSE TRANSCRIPTASE-LIKE PROTEIN-RELATED"/>
    <property type="match status" value="1"/>
</dbReference>
<gene>
    <name evidence="1" type="ORF">CK203_083235</name>
</gene>
<organism evidence="1 2">
    <name type="scientific">Vitis vinifera</name>
    <name type="common">Grape</name>
    <dbReference type="NCBI Taxonomy" id="29760"/>
    <lineage>
        <taxon>Eukaryota</taxon>
        <taxon>Viridiplantae</taxon>
        <taxon>Streptophyta</taxon>
        <taxon>Embryophyta</taxon>
        <taxon>Tracheophyta</taxon>
        <taxon>Spermatophyta</taxon>
        <taxon>Magnoliopsida</taxon>
        <taxon>eudicotyledons</taxon>
        <taxon>Gunneridae</taxon>
        <taxon>Pentapetalae</taxon>
        <taxon>rosids</taxon>
        <taxon>Vitales</taxon>
        <taxon>Vitaceae</taxon>
        <taxon>Viteae</taxon>
        <taxon>Vitis</taxon>
    </lineage>
</organism>
<dbReference type="PANTHER" id="PTHR46890:SF48">
    <property type="entry name" value="RNA-DIRECTED DNA POLYMERASE"/>
    <property type="match status" value="1"/>
</dbReference>
<reference evidence="1 2" key="1">
    <citation type="journal article" date="2018" name="PLoS Genet.">
        <title>Population sequencing reveals clonal diversity and ancestral inbreeding in the grapevine cultivar Chardonnay.</title>
        <authorList>
            <person name="Roach M.J."/>
            <person name="Johnson D.L."/>
            <person name="Bohlmann J."/>
            <person name="van Vuuren H.J."/>
            <person name="Jones S.J."/>
            <person name="Pretorius I.S."/>
            <person name="Schmidt S.A."/>
            <person name="Borneman A.R."/>
        </authorList>
    </citation>
    <scope>NUCLEOTIDE SEQUENCE [LARGE SCALE GENOMIC DNA]</scope>
    <source>
        <strain evidence="2">cv. Chardonnay</strain>
        <tissue evidence="1">Leaf</tissue>
    </source>
</reference>
<proteinExistence type="predicted"/>
<dbReference type="EMBL" id="QGNW01001809">
    <property type="protein sequence ID" value="RVW30160.1"/>
    <property type="molecule type" value="Genomic_DNA"/>
</dbReference>
<dbReference type="AlphaFoldDB" id="A0A438D3V3"/>